<evidence type="ECO:0000313" key="1">
    <source>
        <dbReference type="EMBL" id="ACJ28553.1"/>
    </source>
</evidence>
<gene>
    <name evidence="1" type="ordered locus">swp_1788</name>
</gene>
<dbReference type="AlphaFoldDB" id="B8CN51"/>
<keyword evidence="2" id="KW-1185">Reference proteome</keyword>
<organism evidence="1 2">
    <name type="scientific">Shewanella piezotolerans (strain WP3 / JCM 13877)</name>
    <dbReference type="NCBI Taxonomy" id="225849"/>
    <lineage>
        <taxon>Bacteria</taxon>
        <taxon>Pseudomonadati</taxon>
        <taxon>Pseudomonadota</taxon>
        <taxon>Gammaproteobacteria</taxon>
        <taxon>Alteromonadales</taxon>
        <taxon>Shewanellaceae</taxon>
        <taxon>Shewanella</taxon>
    </lineage>
</organism>
<dbReference type="EMBL" id="CP000472">
    <property type="protein sequence ID" value="ACJ28553.1"/>
    <property type="molecule type" value="Genomic_DNA"/>
</dbReference>
<dbReference type="HOGENOM" id="CLU_2847424_0_0_6"/>
<dbReference type="KEGG" id="swp:swp_1788"/>
<sequence>MAPHKQPPCCVIVFVIYRIYIEIVSFSGAVPAKFIIDSLSIILDKVTLLQWLCYAKVNNESANRM</sequence>
<accession>B8CN51</accession>
<proteinExistence type="predicted"/>
<reference evidence="1 2" key="1">
    <citation type="journal article" date="2008" name="PLoS ONE">
        <title>Environmental adaptation: genomic analysis of the piezotolerant and psychrotolerant deep-sea iron reducing bacterium Shewanella piezotolerans WP3.</title>
        <authorList>
            <person name="Wang F."/>
            <person name="Wang J."/>
            <person name="Jian H."/>
            <person name="Zhang B."/>
            <person name="Li S."/>
            <person name="Wang F."/>
            <person name="Zeng X."/>
            <person name="Gao L."/>
            <person name="Bartlett D.H."/>
            <person name="Yu J."/>
            <person name="Hu S."/>
            <person name="Xiao X."/>
        </authorList>
    </citation>
    <scope>NUCLEOTIDE SEQUENCE [LARGE SCALE GENOMIC DNA]</scope>
    <source>
        <strain evidence="2">WP3 / JCM 13877</strain>
    </source>
</reference>
<protein>
    <submittedName>
        <fullName evidence="1">Uncharacterized protein</fullName>
    </submittedName>
</protein>
<evidence type="ECO:0000313" key="2">
    <source>
        <dbReference type="Proteomes" id="UP000000753"/>
    </source>
</evidence>
<dbReference type="Proteomes" id="UP000000753">
    <property type="component" value="Chromosome"/>
</dbReference>
<dbReference type="STRING" id="225849.swp_1788"/>
<name>B8CN51_SHEPW</name>